<evidence type="ECO:0000259" key="5">
    <source>
        <dbReference type="Pfam" id="PF03469"/>
    </source>
</evidence>
<evidence type="ECO:0000256" key="2">
    <source>
        <dbReference type="ARBA" id="ARBA00023158"/>
    </source>
</evidence>
<dbReference type="InterPro" id="IPR005380">
    <property type="entry name" value="XS_domain"/>
</dbReference>
<evidence type="ECO:0000259" key="4">
    <source>
        <dbReference type="Pfam" id="PF03468"/>
    </source>
</evidence>
<dbReference type="Pfam" id="PF03469">
    <property type="entry name" value="XH"/>
    <property type="match status" value="1"/>
</dbReference>
<keyword evidence="8" id="KW-1185">Reference proteome</keyword>
<protein>
    <submittedName>
        <fullName evidence="7">XH/XS domain-containing protein</fullName>
    </submittedName>
</protein>
<comment type="caution">
    <text evidence="7">The sequence shown here is derived from an EMBL/GenBank/DDBJ whole genome shotgun (WGS) entry which is preliminary data.</text>
</comment>
<dbReference type="Pfam" id="PF03470">
    <property type="entry name" value="zf-XS"/>
    <property type="match status" value="1"/>
</dbReference>
<dbReference type="InterPro" id="IPR045177">
    <property type="entry name" value="FDM1-5/IDN2"/>
</dbReference>
<reference evidence="8" key="1">
    <citation type="journal article" date="2016" name="Nature">
        <title>The genome of the seagrass Zostera marina reveals angiosperm adaptation to the sea.</title>
        <authorList>
            <person name="Olsen J.L."/>
            <person name="Rouze P."/>
            <person name="Verhelst B."/>
            <person name="Lin Y.-C."/>
            <person name="Bayer T."/>
            <person name="Collen J."/>
            <person name="Dattolo E."/>
            <person name="De Paoli E."/>
            <person name="Dittami S."/>
            <person name="Maumus F."/>
            <person name="Michel G."/>
            <person name="Kersting A."/>
            <person name="Lauritano C."/>
            <person name="Lohaus R."/>
            <person name="Toepel M."/>
            <person name="Tonon T."/>
            <person name="Vanneste K."/>
            <person name="Amirebrahimi M."/>
            <person name="Brakel J."/>
            <person name="Bostroem C."/>
            <person name="Chovatia M."/>
            <person name="Grimwood J."/>
            <person name="Jenkins J.W."/>
            <person name="Jueterbock A."/>
            <person name="Mraz A."/>
            <person name="Stam W.T."/>
            <person name="Tice H."/>
            <person name="Bornberg-Bauer E."/>
            <person name="Green P.J."/>
            <person name="Pearson G.A."/>
            <person name="Procaccini G."/>
            <person name="Duarte C.M."/>
            <person name="Schmutz J."/>
            <person name="Reusch T.B.H."/>
            <person name="Van de Peer Y."/>
        </authorList>
    </citation>
    <scope>NUCLEOTIDE SEQUENCE [LARGE SCALE GENOMIC DNA]</scope>
    <source>
        <strain evidence="8">cv. Finnish</strain>
    </source>
</reference>
<name>A0A0K9NTP5_ZOSMR</name>
<gene>
    <name evidence="7" type="ORF">ZOSMA_68G00240</name>
</gene>
<evidence type="ECO:0000259" key="6">
    <source>
        <dbReference type="Pfam" id="PF03470"/>
    </source>
</evidence>
<dbReference type="InterPro" id="IPR005379">
    <property type="entry name" value="FDM1-5/IDN2_XH"/>
</dbReference>
<keyword evidence="1 3" id="KW-0175">Coiled coil</keyword>
<dbReference type="PANTHER" id="PTHR21596:SF3">
    <property type="entry name" value="FACTOR OF DNA METHYLATION 1-RELATED"/>
    <property type="match status" value="1"/>
</dbReference>
<dbReference type="STRING" id="29655.A0A0K9NTP5"/>
<feature type="domain" description="Factor of DNA methylation 1-5/IDN2" evidence="5">
    <location>
        <begin position="485"/>
        <end position="615"/>
    </location>
</feature>
<dbReference type="AlphaFoldDB" id="A0A0K9NTP5"/>
<dbReference type="OMA" id="VNDMYVW"/>
<feature type="coiled-coil region" evidence="3">
    <location>
        <begin position="313"/>
        <end position="354"/>
    </location>
</feature>
<evidence type="ECO:0000256" key="1">
    <source>
        <dbReference type="ARBA" id="ARBA00023054"/>
    </source>
</evidence>
<sequence length="617" mass="71771">MSSSEVDSDISDSDFEDYVTVALRQLRSNAGIRNMDGTLRCPYCPGKKKKGRHYKDLLQHASGIADSISRPPKKRVNHQALAQYLMIDLIAEAGPAQIYLNHSHAKKKPTRNENEEAKYVWPWVGILANIPIELSDGCKVMEAMSNFNPSHVHCLSQSNARYAVLKFENDWTGFKDAMMFECHFEATLLGRKDWIEREEHGEPKLYGWLAHAEDYDSVDLLGEHLRQNGSLKTISKIENEDAKDTGMILENLNNQIDAKNEDLHIWESKCSETTFSINKLIGEQDKLHENYNKEMLNLEWTARDHARSVFRENGQLRAELDKKIKEVELQNKEYKKLQEQNNVSESMINDQKLKNDLENTSLHMAVLEQDKADVNVLRLTEEHKREKEAYLLKIFELEKDLNQKQHSELEIAQLKGKLQVMKYIECGDESVVEEKLGKELEQLEKLRNALIKKERESNDELQQARTVFIEELCDQFRGRTLIEIKKMGELDVGAFKTACRKKYPEEDFDLISATLCTEWQSKMQMHEWQPFKVISQDGKDVEVINEHDEKLVELKEELGEGVYKAVSTALLEMNNYNPSGRYTVAELWNVKEKRRATLKEVIQYIFKQWSDKKRKRQ</sequence>
<keyword evidence="2" id="KW-0943">RNA-mediated gene silencing</keyword>
<evidence type="ECO:0000256" key="3">
    <source>
        <dbReference type="SAM" id="Coils"/>
    </source>
</evidence>
<dbReference type="OrthoDB" id="1892195at2759"/>
<evidence type="ECO:0000313" key="7">
    <source>
        <dbReference type="EMBL" id="KMZ59437.1"/>
    </source>
</evidence>
<dbReference type="PANTHER" id="PTHR21596">
    <property type="entry name" value="RIBONUCLEASE P SUBUNIT P38"/>
    <property type="match status" value="1"/>
</dbReference>
<dbReference type="Pfam" id="PF03468">
    <property type="entry name" value="XS"/>
    <property type="match status" value="1"/>
</dbReference>
<feature type="coiled-coil region" evidence="3">
    <location>
        <begin position="397"/>
        <end position="463"/>
    </location>
</feature>
<dbReference type="GO" id="GO:0080188">
    <property type="term" value="P:gene silencing by siRNA-directed DNA methylation"/>
    <property type="evidence" value="ECO:0007669"/>
    <property type="project" value="InterPro"/>
</dbReference>
<feature type="domain" description="Zinc finger-XS" evidence="6">
    <location>
        <begin position="41"/>
        <end position="82"/>
    </location>
</feature>
<feature type="domain" description="XS" evidence="4">
    <location>
        <begin position="117"/>
        <end position="216"/>
    </location>
</feature>
<accession>A0A0K9NTP5</accession>
<organism evidence="7 8">
    <name type="scientific">Zostera marina</name>
    <name type="common">Eelgrass</name>
    <dbReference type="NCBI Taxonomy" id="29655"/>
    <lineage>
        <taxon>Eukaryota</taxon>
        <taxon>Viridiplantae</taxon>
        <taxon>Streptophyta</taxon>
        <taxon>Embryophyta</taxon>
        <taxon>Tracheophyta</taxon>
        <taxon>Spermatophyta</taxon>
        <taxon>Magnoliopsida</taxon>
        <taxon>Liliopsida</taxon>
        <taxon>Zosteraceae</taxon>
        <taxon>Zostera</taxon>
    </lineage>
</organism>
<dbReference type="Proteomes" id="UP000036987">
    <property type="component" value="Unassembled WGS sequence"/>
</dbReference>
<proteinExistence type="predicted"/>
<dbReference type="InterPro" id="IPR005381">
    <property type="entry name" value="Znf-XS_domain"/>
</dbReference>
<evidence type="ECO:0000313" key="8">
    <source>
        <dbReference type="Proteomes" id="UP000036987"/>
    </source>
</evidence>
<dbReference type="EMBL" id="LFYR01001785">
    <property type="protein sequence ID" value="KMZ59437.1"/>
    <property type="molecule type" value="Genomic_DNA"/>
</dbReference>
<dbReference type="Gene3D" id="3.30.70.2890">
    <property type="entry name" value="XS domain"/>
    <property type="match status" value="1"/>
</dbReference>
<dbReference type="InterPro" id="IPR038588">
    <property type="entry name" value="XS_domain_sf"/>
</dbReference>